<name>A0A550BRJ2_9AGAR</name>
<evidence type="ECO:0000313" key="3">
    <source>
        <dbReference type="Proteomes" id="UP000320762"/>
    </source>
</evidence>
<proteinExistence type="predicted"/>
<gene>
    <name evidence="2" type="ORF">BD626DRAFT_156263</name>
</gene>
<feature type="compositionally biased region" description="Basic and acidic residues" evidence="1">
    <location>
        <begin position="23"/>
        <end position="54"/>
    </location>
</feature>
<protein>
    <submittedName>
        <fullName evidence="2">Uncharacterized protein</fullName>
    </submittedName>
</protein>
<evidence type="ECO:0000313" key="2">
    <source>
        <dbReference type="EMBL" id="TRM55162.1"/>
    </source>
</evidence>
<dbReference type="EMBL" id="VDMD01000287">
    <property type="protein sequence ID" value="TRM55162.1"/>
    <property type="molecule type" value="Genomic_DNA"/>
</dbReference>
<accession>A0A550BRJ2</accession>
<reference evidence="2 3" key="1">
    <citation type="journal article" date="2019" name="New Phytol.">
        <title>Comparative genomics reveals unique wood-decay strategies and fruiting body development in the Schizophyllaceae.</title>
        <authorList>
            <person name="Almasi E."/>
            <person name="Sahu N."/>
            <person name="Krizsan K."/>
            <person name="Balint B."/>
            <person name="Kovacs G.M."/>
            <person name="Kiss B."/>
            <person name="Cseklye J."/>
            <person name="Drula E."/>
            <person name="Henrissat B."/>
            <person name="Nagy I."/>
            <person name="Chovatia M."/>
            <person name="Adam C."/>
            <person name="LaButti K."/>
            <person name="Lipzen A."/>
            <person name="Riley R."/>
            <person name="Grigoriev I.V."/>
            <person name="Nagy L.G."/>
        </authorList>
    </citation>
    <scope>NUCLEOTIDE SEQUENCE [LARGE SCALE GENOMIC DNA]</scope>
    <source>
        <strain evidence="2 3">NL-1724</strain>
    </source>
</reference>
<comment type="caution">
    <text evidence="2">The sequence shown here is derived from an EMBL/GenBank/DDBJ whole genome shotgun (WGS) entry which is preliminary data.</text>
</comment>
<sequence>MNAGDDSIARRTSYAGLDTPDDSDARDQFDALQRAERLGHMGRGERDSDTRDNSNARAGRATSGAGHARRIEHARSVEPGRSEHFGRFGRTRRAGCSEVGWMYEARWTRLTSEESQARETSSMHLPRGATRTYRARWTSQTAGRFGYAEPSGRARYARLAGRAWLAGLGARWTHDWTFEKNWTQLVREMRGTCEVSSSA</sequence>
<dbReference type="Proteomes" id="UP000320762">
    <property type="component" value="Unassembled WGS sequence"/>
</dbReference>
<organism evidence="2 3">
    <name type="scientific">Schizophyllum amplum</name>
    <dbReference type="NCBI Taxonomy" id="97359"/>
    <lineage>
        <taxon>Eukaryota</taxon>
        <taxon>Fungi</taxon>
        <taxon>Dikarya</taxon>
        <taxon>Basidiomycota</taxon>
        <taxon>Agaricomycotina</taxon>
        <taxon>Agaricomycetes</taxon>
        <taxon>Agaricomycetidae</taxon>
        <taxon>Agaricales</taxon>
        <taxon>Schizophyllaceae</taxon>
        <taxon>Schizophyllum</taxon>
    </lineage>
</organism>
<evidence type="ECO:0000256" key="1">
    <source>
        <dbReference type="SAM" id="MobiDB-lite"/>
    </source>
</evidence>
<dbReference type="AlphaFoldDB" id="A0A550BRJ2"/>
<keyword evidence="3" id="KW-1185">Reference proteome</keyword>
<feature type="compositionally biased region" description="Basic and acidic residues" evidence="1">
    <location>
        <begin position="69"/>
        <end position="85"/>
    </location>
</feature>
<feature type="region of interest" description="Disordered" evidence="1">
    <location>
        <begin position="1"/>
        <end position="85"/>
    </location>
</feature>